<accession>A0ABS1LXA6</accession>
<proteinExistence type="predicted"/>
<evidence type="ECO:0000313" key="3">
    <source>
        <dbReference type="Proteomes" id="UP000602198"/>
    </source>
</evidence>
<dbReference type="Pfam" id="PF17318">
    <property type="entry name" value="DUF5361"/>
    <property type="match status" value="1"/>
</dbReference>
<keyword evidence="3" id="KW-1185">Reference proteome</keyword>
<gene>
    <name evidence="2" type="ORF">JK358_00950</name>
</gene>
<sequence>MTWNDLKAVIRWSPASSALTLATRPEDHRWQLDQHLLADIADSLRWLAWSKTTDARNGRNMPQRIQRPGVKPTTERIGSATKLADMQEFLGW</sequence>
<name>A0ABS1LXA6_9NOCA</name>
<dbReference type="Proteomes" id="UP000602198">
    <property type="component" value="Unassembled WGS sequence"/>
</dbReference>
<dbReference type="InterPro" id="IPR035286">
    <property type="entry name" value="DUF5361"/>
</dbReference>
<organism evidence="2 3">
    <name type="scientific">Nocardia acididurans</name>
    <dbReference type="NCBI Taxonomy" id="2802282"/>
    <lineage>
        <taxon>Bacteria</taxon>
        <taxon>Bacillati</taxon>
        <taxon>Actinomycetota</taxon>
        <taxon>Actinomycetes</taxon>
        <taxon>Mycobacteriales</taxon>
        <taxon>Nocardiaceae</taxon>
        <taxon>Nocardia</taxon>
    </lineage>
</organism>
<dbReference type="RefSeq" id="WP_201942244.1">
    <property type="nucleotide sequence ID" value="NZ_JAERRJ010000001.1"/>
</dbReference>
<comment type="caution">
    <text evidence="2">The sequence shown here is derived from an EMBL/GenBank/DDBJ whole genome shotgun (WGS) entry which is preliminary data.</text>
</comment>
<evidence type="ECO:0000313" key="2">
    <source>
        <dbReference type="EMBL" id="MBL1072957.1"/>
    </source>
</evidence>
<dbReference type="EMBL" id="JAERRJ010000001">
    <property type="protein sequence ID" value="MBL1072957.1"/>
    <property type="molecule type" value="Genomic_DNA"/>
</dbReference>
<reference evidence="2 3" key="1">
    <citation type="submission" date="2021-01" db="EMBL/GenBank/DDBJ databases">
        <title>WGS of actinomycetes isolated from Thailand.</title>
        <authorList>
            <person name="Thawai C."/>
        </authorList>
    </citation>
    <scope>NUCLEOTIDE SEQUENCE [LARGE SCALE GENOMIC DNA]</scope>
    <source>
        <strain evidence="2 3">LPG 2</strain>
    </source>
</reference>
<evidence type="ECO:0000256" key="1">
    <source>
        <dbReference type="SAM" id="MobiDB-lite"/>
    </source>
</evidence>
<protein>
    <submittedName>
        <fullName evidence="2">Uncharacterized protein</fullName>
    </submittedName>
</protein>
<feature type="region of interest" description="Disordered" evidence="1">
    <location>
        <begin position="56"/>
        <end position="76"/>
    </location>
</feature>